<keyword evidence="1" id="KW-0732">Signal</keyword>
<feature type="signal peptide" evidence="1">
    <location>
        <begin position="1"/>
        <end position="20"/>
    </location>
</feature>
<organism evidence="2 3">
    <name type="scientific">Sphingomonas yabuuchiae</name>
    <dbReference type="NCBI Taxonomy" id="172044"/>
    <lineage>
        <taxon>Bacteria</taxon>
        <taxon>Pseudomonadati</taxon>
        <taxon>Pseudomonadota</taxon>
        <taxon>Alphaproteobacteria</taxon>
        <taxon>Sphingomonadales</taxon>
        <taxon>Sphingomonadaceae</taxon>
        <taxon>Sphingomonas</taxon>
    </lineage>
</organism>
<dbReference type="RefSeq" id="WP_058744173.1">
    <property type="nucleotide sequence ID" value="NZ_LDTF01000007.1"/>
</dbReference>
<sequence length="151" mass="14574">MKTCLLAGAVALACSSAAIGQRAGSAQAPAGFAPMQSPCAVQGDGTCVAVSTAAPLPTAAKQETVQLVAGNVTAAPVVVYGGSYVLVQSCTGYGTLTVRFLGPDGLTMLPLTSKTAADSGGGSLLSLGANAVVDATVSGTTGCNALLSRIP</sequence>
<feature type="chain" id="PRO_5007549115" description="Lipoprotein" evidence="1">
    <location>
        <begin position="21"/>
        <end position="151"/>
    </location>
</feature>
<accession>A0A147IZH4</accession>
<evidence type="ECO:0000256" key="1">
    <source>
        <dbReference type="SAM" id="SignalP"/>
    </source>
</evidence>
<protein>
    <recommendedName>
        <fullName evidence="4">Lipoprotein</fullName>
    </recommendedName>
</protein>
<evidence type="ECO:0008006" key="4">
    <source>
        <dbReference type="Google" id="ProtNLM"/>
    </source>
</evidence>
<gene>
    <name evidence="2" type="ORF">NS355_02295</name>
</gene>
<dbReference type="PATRIC" id="fig|172044.3.peg.2725"/>
<reference evidence="2 3" key="1">
    <citation type="journal article" date="2016" name="Front. Microbiol.">
        <title>Genomic Resource of Rice Seed Associated Bacteria.</title>
        <authorList>
            <person name="Midha S."/>
            <person name="Bansal K."/>
            <person name="Sharma S."/>
            <person name="Kumar N."/>
            <person name="Patil P.P."/>
            <person name="Chaudhry V."/>
            <person name="Patil P.B."/>
        </authorList>
    </citation>
    <scope>NUCLEOTIDE SEQUENCE [LARGE SCALE GENOMIC DNA]</scope>
    <source>
        <strain evidence="2 3">NS355</strain>
    </source>
</reference>
<evidence type="ECO:0000313" key="3">
    <source>
        <dbReference type="Proteomes" id="UP000073923"/>
    </source>
</evidence>
<name>A0A147IZH4_9SPHN</name>
<evidence type="ECO:0000313" key="2">
    <source>
        <dbReference type="EMBL" id="KTW01038.1"/>
    </source>
</evidence>
<comment type="caution">
    <text evidence="2">The sequence shown here is derived from an EMBL/GenBank/DDBJ whole genome shotgun (WGS) entry which is preliminary data.</text>
</comment>
<dbReference type="Proteomes" id="UP000073923">
    <property type="component" value="Unassembled WGS sequence"/>
</dbReference>
<dbReference type="EMBL" id="LDTF01000007">
    <property type="protein sequence ID" value="KTW01038.1"/>
    <property type="molecule type" value="Genomic_DNA"/>
</dbReference>
<dbReference type="AlphaFoldDB" id="A0A147IZH4"/>
<proteinExistence type="predicted"/>
<dbReference type="OrthoDB" id="7580911at2"/>